<dbReference type="GO" id="GO:0005886">
    <property type="term" value="C:plasma membrane"/>
    <property type="evidence" value="ECO:0007669"/>
    <property type="project" value="UniProtKB-SubCell"/>
</dbReference>
<evidence type="ECO:0000256" key="4">
    <source>
        <dbReference type="ARBA" id="ARBA00022692"/>
    </source>
</evidence>
<dbReference type="CDD" id="cd06225">
    <property type="entry name" value="HAMP"/>
    <property type="match status" value="1"/>
</dbReference>
<dbReference type="Gene3D" id="1.10.287.950">
    <property type="entry name" value="Methyl-accepting chemotaxis protein"/>
    <property type="match status" value="1"/>
</dbReference>
<dbReference type="SMART" id="SM00304">
    <property type="entry name" value="HAMP"/>
    <property type="match status" value="2"/>
</dbReference>
<gene>
    <name evidence="13" type="ORF">SAMN04487969_14920</name>
</gene>
<evidence type="ECO:0000256" key="2">
    <source>
        <dbReference type="ARBA" id="ARBA00022475"/>
    </source>
</evidence>
<dbReference type="InterPro" id="IPR029151">
    <property type="entry name" value="Sensor-like_sf"/>
</dbReference>
<dbReference type="PROSITE" id="PS50885">
    <property type="entry name" value="HAMP"/>
    <property type="match status" value="1"/>
</dbReference>
<keyword evidence="3" id="KW-0145">Chemotaxis</keyword>
<dbReference type="PROSITE" id="PS50111">
    <property type="entry name" value="CHEMOTAXIS_TRANSDUC_2"/>
    <property type="match status" value="1"/>
</dbReference>
<comment type="subcellular location">
    <subcellularLocation>
        <location evidence="1">Cell membrane</location>
        <topology evidence="1">Multi-pass membrane protein</topology>
    </subcellularLocation>
</comment>
<dbReference type="Pfam" id="PF02743">
    <property type="entry name" value="dCache_1"/>
    <property type="match status" value="1"/>
</dbReference>
<dbReference type="InterPro" id="IPR003660">
    <property type="entry name" value="HAMP_dom"/>
</dbReference>
<dbReference type="PANTHER" id="PTHR32089">
    <property type="entry name" value="METHYL-ACCEPTING CHEMOTAXIS PROTEIN MCPB"/>
    <property type="match status" value="1"/>
</dbReference>
<evidence type="ECO:0000256" key="8">
    <source>
        <dbReference type="ARBA" id="ARBA00029447"/>
    </source>
</evidence>
<dbReference type="EMBL" id="FONN01000049">
    <property type="protein sequence ID" value="SFF48126.1"/>
    <property type="molecule type" value="Genomic_DNA"/>
</dbReference>
<feature type="transmembrane region" description="Helical" evidence="10">
    <location>
        <begin position="21"/>
        <end position="45"/>
    </location>
</feature>
<dbReference type="Gene3D" id="3.30.450.20">
    <property type="entry name" value="PAS domain"/>
    <property type="match status" value="1"/>
</dbReference>
<dbReference type="GO" id="GO:0007165">
    <property type="term" value="P:signal transduction"/>
    <property type="evidence" value="ECO:0007669"/>
    <property type="project" value="UniProtKB-KW"/>
</dbReference>
<name>A0A1I2J5B0_9BACL</name>
<keyword evidence="7 9" id="KW-0807">Transducer</keyword>
<accession>A0A1I2J5B0</accession>
<evidence type="ECO:0000256" key="5">
    <source>
        <dbReference type="ARBA" id="ARBA00022989"/>
    </source>
</evidence>
<keyword evidence="6 10" id="KW-0472">Membrane</keyword>
<dbReference type="CDD" id="cd12912">
    <property type="entry name" value="PDC2_MCP_like"/>
    <property type="match status" value="1"/>
</dbReference>
<dbReference type="Pfam" id="PF00672">
    <property type="entry name" value="HAMP"/>
    <property type="match status" value="1"/>
</dbReference>
<dbReference type="Proteomes" id="UP000183410">
    <property type="component" value="Unassembled WGS sequence"/>
</dbReference>
<evidence type="ECO:0000259" key="11">
    <source>
        <dbReference type="PROSITE" id="PS50111"/>
    </source>
</evidence>
<evidence type="ECO:0000256" key="1">
    <source>
        <dbReference type="ARBA" id="ARBA00004651"/>
    </source>
</evidence>
<evidence type="ECO:0000259" key="12">
    <source>
        <dbReference type="PROSITE" id="PS50885"/>
    </source>
</evidence>
<evidence type="ECO:0000256" key="6">
    <source>
        <dbReference type="ARBA" id="ARBA00023136"/>
    </source>
</evidence>
<feature type="domain" description="HAMP" evidence="12">
    <location>
        <begin position="315"/>
        <end position="367"/>
    </location>
</feature>
<protein>
    <submittedName>
        <fullName evidence="13">Methyl-accepting chemotaxis sensory transducer with Cache sensor</fullName>
    </submittedName>
</protein>
<comment type="similarity">
    <text evidence="8">Belongs to the methyl-accepting chemotaxis (MCP) protein family.</text>
</comment>
<feature type="domain" description="Methyl-accepting transducer" evidence="11">
    <location>
        <begin position="386"/>
        <end position="657"/>
    </location>
</feature>
<evidence type="ECO:0000256" key="9">
    <source>
        <dbReference type="PROSITE-ProRule" id="PRU00284"/>
    </source>
</evidence>
<dbReference type="AlphaFoldDB" id="A0A1I2J5B0"/>
<dbReference type="GO" id="GO:0006935">
    <property type="term" value="P:chemotaxis"/>
    <property type="evidence" value="ECO:0007669"/>
    <property type="project" value="UniProtKB-KW"/>
</dbReference>
<dbReference type="InterPro" id="IPR004089">
    <property type="entry name" value="MCPsignal_dom"/>
</dbReference>
<dbReference type="Gene3D" id="6.10.340.10">
    <property type="match status" value="1"/>
</dbReference>
<dbReference type="PANTHER" id="PTHR32089:SF112">
    <property type="entry name" value="LYSOZYME-LIKE PROTEIN-RELATED"/>
    <property type="match status" value="1"/>
</dbReference>
<evidence type="ECO:0000256" key="7">
    <source>
        <dbReference type="ARBA" id="ARBA00023224"/>
    </source>
</evidence>
<evidence type="ECO:0000256" key="3">
    <source>
        <dbReference type="ARBA" id="ARBA00022500"/>
    </source>
</evidence>
<keyword evidence="5 10" id="KW-1133">Transmembrane helix</keyword>
<keyword evidence="14" id="KW-1185">Reference proteome</keyword>
<organism evidence="13 14">
    <name type="scientific">Paenibacillus algorifonticola</name>
    <dbReference type="NCBI Taxonomy" id="684063"/>
    <lineage>
        <taxon>Bacteria</taxon>
        <taxon>Bacillati</taxon>
        <taxon>Bacillota</taxon>
        <taxon>Bacilli</taxon>
        <taxon>Bacillales</taxon>
        <taxon>Paenibacillaceae</taxon>
        <taxon>Paenibacillus</taxon>
    </lineage>
</organism>
<dbReference type="InterPro" id="IPR033479">
    <property type="entry name" value="dCache_1"/>
</dbReference>
<evidence type="ECO:0000256" key="10">
    <source>
        <dbReference type="SAM" id="Phobius"/>
    </source>
</evidence>
<dbReference type="Pfam" id="PF00015">
    <property type="entry name" value="MCPsignal"/>
    <property type="match status" value="1"/>
</dbReference>
<reference evidence="14" key="1">
    <citation type="submission" date="2016-10" db="EMBL/GenBank/DDBJ databases">
        <authorList>
            <person name="Varghese N."/>
            <person name="Submissions S."/>
        </authorList>
    </citation>
    <scope>NUCLEOTIDE SEQUENCE [LARGE SCALE GENOMIC DNA]</scope>
    <source>
        <strain evidence="14">CGMCC 1.10223</strain>
    </source>
</reference>
<dbReference type="SUPFAM" id="SSF103190">
    <property type="entry name" value="Sensory domain-like"/>
    <property type="match status" value="1"/>
</dbReference>
<proteinExistence type="inferred from homology"/>
<sequence>MAFKNSRFIRALLTFCSLRQTAGRIVLSTLLIVIVCVSVLSYTFYAPTSSEVRSQSEKQMELNTRLLAKEVDSRMKEKQTIIKMLAEQGAELGDDKQKHLDYIIKSQKLHPEFSTIMYSADTTGKLAIDLNGKEFDLSERPYIKEVQAGRAFVSDPIISKVDNQLVVAIGAPIMKDGQPVGFYTAGYPISEVVENIARFEQGETGRAIMTTADGTFIYFPDESFILNNKIADLGNPVLDEAFADAVQGNYKAIHFNEAGVDQLSYLTKTDLNWIVVTYVHEIEFLKPVNDLLKLIIIVGQFIVLGALLLSILIALRIVHPIRQLTHGIDLLAQGDLTYRIPAKGKNDISVALHSFNAAGDQMHQLMKGVAGLSEQLTESAKQLAAGADQGAHAAQSISEAIMVVAESSERQTSSVQDGSYAAENIAVQINGVAAHSSDVSAIASEASTLATDGSAAMNKLGGKMDEMELGIRELSGTIQDLSGLSAKIGEVVGSISNIARQTNILSLNAAIEASRSGEAGRGFAVVADEIRKLAGQSMASAEQIAGFIGSIQLEIKRTLLASEQTVEQAAQGRQAGESASELFTHIRSSVEQVADSIRSVSAAADEIVSGTGSLVDSIRHIADSASETAAESENVSAAAQQQMASMEEVASSSAELANMAEKLRTQIDKFKL</sequence>
<keyword evidence="4 10" id="KW-0812">Transmembrane</keyword>
<dbReference type="SMART" id="SM00283">
    <property type="entry name" value="MA"/>
    <property type="match status" value="1"/>
</dbReference>
<dbReference type="RefSeq" id="WP_082111112.1">
    <property type="nucleotide sequence ID" value="NZ_FONN01000049.1"/>
</dbReference>
<evidence type="ECO:0000313" key="13">
    <source>
        <dbReference type="EMBL" id="SFF48126.1"/>
    </source>
</evidence>
<dbReference type="SUPFAM" id="SSF58104">
    <property type="entry name" value="Methyl-accepting chemotaxis protein (MCP) signaling domain"/>
    <property type="match status" value="1"/>
</dbReference>
<feature type="transmembrane region" description="Helical" evidence="10">
    <location>
        <begin position="294"/>
        <end position="315"/>
    </location>
</feature>
<dbReference type="CDD" id="cd12914">
    <property type="entry name" value="PDC1_DGC_like"/>
    <property type="match status" value="1"/>
</dbReference>
<dbReference type="CDD" id="cd11386">
    <property type="entry name" value="MCP_signal"/>
    <property type="match status" value="1"/>
</dbReference>
<dbReference type="OrthoDB" id="243053at2"/>
<evidence type="ECO:0000313" key="14">
    <source>
        <dbReference type="Proteomes" id="UP000183410"/>
    </source>
</evidence>
<keyword evidence="2" id="KW-1003">Cell membrane</keyword>